<feature type="domain" description="C2H2-type" evidence="7">
    <location>
        <begin position="79"/>
        <end position="107"/>
    </location>
</feature>
<feature type="signal peptide" evidence="6">
    <location>
        <begin position="1"/>
        <end position="23"/>
    </location>
</feature>
<comment type="caution">
    <text evidence="8">The sequence shown here is derived from an EMBL/GenBank/DDBJ whole genome shotgun (WGS) entry which is preliminary data.</text>
</comment>
<evidence type="ECO:0000256" key="4">
    <source>
        <dbReference type="ARBA" id="ARBA00022833"/>
    </source>
</evidence>
<evidence type="ECO:0000259" key="7">
    <source>
        <dbReference type="PROSITE" id="PS50157"/>
    </source>
</evidence>
<keyword evidence="3 5" id="KW-0863">Zinc-finger</keyword>
<dbReference type="EMBL" id="VTPC01090146">
    <property type="protein sequence ID" value="KAF2884648.1"/>
    <property type="molecule type" value="Genomic_DNA"/>
</dbReference>
<keyword evidence="9" id="KW-1185">Reference proteome</keyword>
<feature type="domain" description="C2H2-type" evidence="7">
    <location>
        <begin position="198"/>
        <end position="225"/>
    </location>
</feature>
<evidence type="ECO:0000256" key="2">
    <source>
        <dbReference type="ARBA" id="ARBA00022737"/>
    </source>
</evidence>
<protein>
    <recommendedName>
        <fullName evidence="7">C2H2-type domain-containing protein</fullName>
    </recommendedName>
</protein>
<keyword evidence="1" id="KW-0479">Metal-binding</keyword>
<sequence length="261" mass="30933">MQVFNLFCYLLFLLIIGEETTKCEKCKKTFKHGRSLMHHMRYECGKAPTIQCQYCLYRTKRKTSLKYHVAAVHQKAFQYKCLKCNRQYVMKCSLQRHLQYECEGKKNQYQCNYCGKKVNLHCNLLKHMRSVHPERAIPDTIFHLTAWGTAGDLYIDRVIILQKSILKEILHRPVTDSAETLYNEAKVMTLPRLYYAGFHCAQCNKVYKLLGSLQRHIRYECNKEGQFTCPVCSKMFKHRHSLRSHQITHVPAHKRLKLNQR</sequence>
<feature type="domain" description="C2H2-type" evidence="7">
    <location>
        <begin position="227"/>
        <end position="254"/>
    </location>
</feature>
<dbReference type="InterPro" id="IPR036236">
    <property type="entry name" value="Znf_C2H2_sf"/>
</dbReference>
<keyword evidence="4" id="KW-0862">Zinc</keyword>
<dbReference type="Proteomes" id="UP000801492">
    <property type="component" value="Unassembled WGS sequence"/>
</dbReference>
<dbReference type="PROSITE" id="PS00028">
    <property type="entry name" value="ZINC_FINGER_C2H2_1"/>
    <property type="match status" value="2"/>
</dbReference>
<keyword evidence="6" id="KW-0732">Signal</keyword>
<evidence type="ECO:0000256" key="3">
    <source>
        <dbReference type="ARBA" id="ARBA00022771"/>
    </source>
</evidence>
<dbReference type="AlphaFoldDB" id="A0A8K0CCA6"/>
<evidence type="ECO:0000256" key="6">
    <source>
        <dbReference type="SAM" id="SignalP"/>
    </source>
</evidence>
<evidence type="ECO:0000313" key="9">
    <source>
        <dbReference type="Proteomes" id="UP000801492"/>
    </source>
</evidence>
<evidence type="ECO:0000313" key="8">
    <source>
        <dbReference type="EMBL" id="KAF2884648.1"/>
    </source>
</evidence>
<dbReference type="PROSITE" id="PS50157">
    <property type="entry name" value="ZINC_FINGER_C2H2_2"/>
    <property type="match status" value="5"/>
</dbReference>
<name>A0A8K0CCA6_IGNLU</name>
<dbReference type="PANTHER" id="PTHR24379:SF121">
    <property type="entry name" value="C2H2-TYPE DOMAIN-CONTAINING PROTEIN"/>
    <property type="match status" value="1"/>
</dbReference>
<proteinExistence type="predicted"/>
<keyword evidence="2" id="KW-0677">Repeat</keyword>
<dbReference type="SMART" id="SM00355">
    <property type="entry name" value="ZnF_C2H2"/>
    <property type="match status" value="6"/>
</dbReference>
<organism evidence="8 9">
    <name type="scientific">Ignelater luminosus</name>
    <name type="common">Cucubano</name>
    <name type="synonym">Pyrophorus luminosus</name>
    <dbReference type="NCBI Taxonomy" id="2038154"/>
    <lineage>
        <taxon>Eukaryota</taxon>
        <taxon>Metazoa</taxon>
        <taxon>Ecdysozoa</taxon>
        <taxon>Arthropoda</taxon>
        <taxon>Hexapoda</taxon>
        <taxon>Insecta</taxon>
        <taxon>Pterygota</taxon>
        <taxon>Neoptera</taxon>
        <taxon>Endopterygota</taxon>
        <taxon>Coleoptera</taxon>
        <taxon>Polyphaga</taxon>
        <taxon>Elateriformia</taxon>
        <taxon>Elateroidea</taxon>
        <taxon>Elateridae</taxon>
        <taxon>Agrypninae</taxon>
        <taxon>Pyrophorini</taxon>
        <taxon>Ignelater</taxon>
    </lineage>
</organism>
<feature type="domain" description="C2H2-type" evidence="7">
    <location>
        <begin position="109"/>
        <end position="137"/>
    </location>
</feature>
<dbReference type="Pfam" id="PF00096">
    <property type="entry name" value="zf-C2H2"/>
    <property type="match status" value="4"/>
</dbReference>
<evidence type="ECO:0000256" key="5">
    <source>
        <dbReference type="PROSITE-ProRule" id="PRU00042"/>
    </source>
</evidence>
<feature type="domain" description="C2H2-type" evidence="7">
    <location>
        <begin position="21"/>
        <end position="48"/>
    </location>
</feature>
<evidence type="ECO:0000256" key="1">
    <source>
        <dbReference type="ARBA" id="ARBA00022723"/>
    </source>
</evidence>
<reference evidence="8" key="1">
    <citation type="submission" date="2019-08" db="EMBL/GenBank/DDBJ databases">
        <title>The genome of the North American firefly Photinus pyralis.</title>
        <authorList>
            <consortium name="Photinus pyralis genome working group"/>
            <person name="Fallon T.R."/>
            <person name="Sander Lower S.E."/>
            <person name="Weng J.-K."/>
        </authorList>
    </citation>
    <scope>NUCLEOTIDE SEQUENCE</scope>
    <source>
        <strain evidence="8">TRF0915ILg1</strain>
        <tissue evidence="8">Whole body</tissue>
    </source>
</reference>
<dbReference type="GO" id="GO:0008270">
    <property type="term" value="F:zinc ion binding"/>
    <property type="evidence" value="ECO:0007669"/>
    <property type="project" value="UniProtKB-KW"/>
</dbReference>
<gene>
    <name evidence="8" type="ORF">ILUMI_21535</name>
</gene>
<dbReference type="OrthoDB" id="10004641at2759"/>
<accession>A0A8K0CCA6</accession>
<dbReference type="Gene3D" id="3.30.160.60">
    <property type="entry name" value="Classic Zinc Finger"/>
    <property type="match status" value="3"/>
</dbReference>
<dbReference type="SUPFAM" id="SSF57667">
    <property type="entry name" value="beta-beta-alpha zinc fingers"/>
    <property type="match status" value="3"/>
</dbReference>
<feature type="chain" id="PRO_5035482984" description="C2H2-type domain-containing protein" evidence="6">
    <location>
        <begin position="24"/>
        <end position="261"/>
    </location>
</feature>
<dbReference type="PANTHER" id="PTHR24379">
    <property type="entry name" value="KRAB AND ZINC FINGER DOMAIN-CONTAINING"/>
    <property type="match status" value="1"/>
</dbReference>
<dbReference type="InterPro" id="IPR013087">
    <property type="entry name" value="Znf_C2H2_type"/>
</dbReference>